<reference evidence="2" key="1">
    <citation type="submission" date="2023-03" db="EMBL/GenBank/DDBJ databases">
        <title>Actinoallomurus iriomotensis NBRC 103684.</title>
        <authorList>
            <person name="Ichikawa N."/>
            <person name="Sato H."/>
            <person name="Tonouchi N."/>
        </authorList>
    </citation>
    <scope>NUCLEOTIDE SEQUENCE</scope>
    <source>
        <strain evidence="2">NBRC 103684</strain>
    </source>
</reference>
<proteinExistence type="predicted"/>
<feature type="region of interest" description="Disordered" evidence="1">
    <location>
        <begin position="173"/>
        <end position="203"/>
    </location>
</feature>
<dbReference type="Proteomes" id="UP001165074">
    <property type="component" value="Unassembled WGS sequence"/>
</dbReference>
<organism evidence="2 3">
    <name type="scientific">Actinoallomurus iriomotensis</name>
    <dbReference type="NCBI Taxonomy" id="478107"/>
    <lineage>
        <taxon>Bacteria</taxon>
        <taxon>Bacillati</taxon>
        <taxon>Actinomycetota</taxon>
        <taxon>Actinomycetes</taxon>
        <taxon>Streptosporangiales</taxon>
        <taxon>Thermomonosporaceae</taxon>
        <taxon>Actinoallomurus</taxon>
    </lineage>
</organism>
<accession>A0A9W6W2W8</accession>
<evidence type="ECO:0000313" key="3">
    <source>
        <dbReference type="Proteomes" id="UP001165074"/>
    </source>
</evidence>
<dbReference type="EMBL" id="BSTK01000008">
    <property type="protein sequence ID" value="GLY87381.1"/>
    <property type="molecule type" value="Genomic_DNA"/>
</dbReference>
<protein>
    <submittedName>
        <fullName evidence="2">Uncharacterized protein</fullName>
    </submittedName>
</protein>
<gene>
    <name evidence="2" type="ORF">Airi02_053100</name>
</gene>
<evidence type="ECO:0000313" key="2">
    <source>
        <dbReference type="EMBL" id="GLY87381.1"/>
    </source>
</evidence>
<keyword evidence="3" id="KW-1185">Reference proteome</keyword>
<comment type="caution">
    <text evidence="2">The sequence shown here is derived from an EMBL/GenBank/DDBJ whole genome shotgun (WGS) entry which is preliminary data.</text>
</comment>
<sequence length="203" mass="22503">MPLLRISTPAPDAPPSVQVLLETAKTRGVTITGPAGLRDGFVAATTPDRFHAGPWTIGGELIRYRADGTERDRRPFPSLGLPEQVYEPYDLVADAGLGRLVVAGDHIALLDGDLELLATGGPLIYPEPASGPAVPPEHRRIEPRRRRARWTAVTGPDELVFFEGRALRRRRVRLRHRRRDRRAPDRPHRPGHLSRPAVIRTAS</sequence>
<name>A0A9W6W2W8_9ACTN</name>
<evidence type="ECO:0000256" key="1">
    <source>
        <dbReference type="SAM" id="MobiDB-lite"/>
    </source>
</evidence>
<dbReference type="AlphaFoldDB" id="A0A9W6W2W8"/>